<dbReference type="Proteomes" id="UP000598146">
    <property type="component" value="Unassembled WGS sequence"/>
</dbReference>
<dbReference type="CDD" id="cd20620">
    <property type="entry name" value="CYP132-like"/>
    <property type="match status" value="1"/>
</dbReference>
<dbReference type="GO" id="GO:0020037">
    <property type="term" value="F:heme binding"/>
    <property type="evidence" value="ECO:0007669"/>
    <property type="project" value="InterPro"/>
</dbReference>
<keyword evidence="3 7" id="KW-0479">Metal-binding</keyword>
<keyword evidence="2 7" id="KW-0349">Heme</keyword>
<evidence type="ECO:0000256" key="3">
    <source>
        <dbReference type="ARBA" id="ARBA00022723"/>
    </source>
</evidence>
<evidence type="ECO:0000313" key="10">
    <source>
        <dbReference type="EMBL" id="MBG0566144.1"/>
    </source>
</evidence>
<feature type="region of interest" description="Disordered" evidence="9">
    <location>
        <begin position="1"/>
        <end position="20"/>
    </location>
</feature>
<evidence type="ECO:0000256" key="2">
    <source>
        <dbReference type="ARBA" id="ARBA00022617"/>
    </source>
</evidence>
<feature type="binding site" description="axial binding residue" evidence="7">
    <location>
        <position position="394"/>
    </location>
    <ligand>
        <name>heme</name>
        <dbReference type="ChEBI" id="CHEBI:30413"/>
    </ligand>
    <ligandPart>
        <name>Fe</name>
        <dbReference type="ChEBI" id="CHEBI:18248"/>
    </ligandPart>
</feature>
<evidence type="ECO:0000256" key="7">
    <source>
        <dbReference type="PIRSR" id="PIRSR602403-1"/>
    </source>
</evidence>
<evidence type="ECO:0000256" key="4">
    <source>
        <dbReference type="ARBA" id="ARBA00023002"/>
    </source>
</evidence>
<dbReference type="PANTHER" id="PTHR24291:SF50">
    <property type="entry name" value="BIFUNCTIONAL ALBAFLAVENONE MONOOXYGENASE_TERPENE SYNTHASE"/>
    <property type="match status" value="1"/>
</dbReference>
<proteinExistence type="inferred from homology"/>
<evidence type="ECO:0000313" key="11">
    <source>
        <dbReference type="Proteomes" id="UP000598146"/>
    </source>
</evidence>
<accession>A0A931G5D8</accession>
<dbReference type="GO" id="GO:0004497">
    <property type="term" value="F:monooxygenase activity"/>
    <property type="evidence" value="ECO:0007669"/>
    <property type="project" value="UniProtKB-KW"/>
</dbReference>
<dbReference type="GO" id="GO:0005506">
    <property type="term" value="F:iron ion binding"/>
    <property type="evidence" value="ECO:0007669"/>
    <property type="project" value="InterPro"/>
</dbReference>
<dbReference type="InterPro" id="IPR002403">
    <property type="entry name" value="Cyt_P450_E_grp-IV"/>
</dbReference>
<dbReference type="Gene3D" id="1.10.630.10">
    <property type="entry name" value="Cytochrome P450"/>
    <property type="match status" value="1"/>
</dbReference>
<evidence type="ECO:0000256" key="6">
    <source>
        <dbReference type="ARBA" id="ARBA00023033"/>
    </source>
</evidence>
<dbReference type="PRINTS" id="PR00465">
    <property type="entry name" value="EP450IV"/>
</dbReference>
<name>A0A931G5D8_9ACTN</name>
<comment type="similarity">
    <text evidence="1 8">Belongs to the cytochrome P450 family.</text>
</comment>
<dbReference type="PRINTS" id="PR00385">
    <property type="entry name" value="P450"/>
</dbReference>
<dbReference type="InterPro" id="IPR036396">
    <property type="entry name" value="Cyt_P450_sf"/>
</dbReference>
<gene>
    <name evidence="10" type="ORF">I4J89_32325</name>
</gene>
<keyword evidence="4 8" id="KW-0560">Oxidoreductase</keyword>
<dbReference type="EMBL" id="JADQTO010000018">
    <property type="protein sequence ID" value="MBG0566144.1"/>
    <property type="molecule type" value="Genomic_DNA"/>
</dbReference>
<comment type="cofactor">
    <cofactor evidence="7">
        <name>heme</name>
        <dbReference type="ChEBI" id="CHEBI:30413"/>
    </cofactor>
</comment>
<dbReference type="SUPFAM" id="SSF48264">
    <property type="entry name" value="Cytochrome P450"/>
    <property type="match status" value="1"/>
</dbReference>
<keyword evidence="11" id="KW-1185">Reference proteome</keyword>
<dbReference type="Pfam" id="PF00067">
    <property type="entry name" value="p450"/>
    <property type="match status" value="1"/>
</dbReference>
<dbReference type="PROSITE" id="PS00086">
    <property type="entry name" value="CYTOCHROME_P450"/>
    <property type="match status" value="1"/>
</dbReference>
<protein>
    <submittedName>
        <fullName evidence="10">Cytochrome P450</fullName>
    </submittedName>
</protein>
<keyword evidence="6 8" id="KW-0503">Monooxygenase</keyword>
<dbReference type="InterPro" id="IPR017972">
    <property type="entry name" value="Cyt_P450_CS"/>
</dbReference>
<reference evidence="10" key="1">
    <citation type="submission" date="2020-11" db="EMBL/GenBank/DDBJ databases">
        <title>Isolation and identification of active actinomycetes.</title>
        <authorList>
            <person name="Sun X."/>
        </authorList>
    </citation>
    <scope>NUCLEOTIDE SEQUENCE</scope>
    <source>
        <strain evidence="10">NEAU-A11</strain>
    </source>
</reference>
<organism evidence="10 11">
    <name type="scientific">Actinoplanes aureus</name>
    <dbReference type="NCBI Taxonomy" id="2792083"/>
    <lineage>
        <taxon>Bacteria</taxon>
        <taxon>Bacillati</taxon>
        <taxon>Actinomycetota</taxon>
        <taxon>Actinomycetes</taxon>
        <taxon>Micromonosporales</taxon>
        <taxon>Micromonosporaceae</taxon>
        <taxon>Actinoplanes</taxon>
    </lineage>
</organism>
<dbReference type="AlphaFoldDB" id="A0A931G5D8"/>
<dbReference type="InterPro" id="IPR001128">
    <property type="entry name" value="Cyt_P450"/>
</dbReference>
<dbReference type="PANTHER" id="PTHR24291">
    <property type="entry name" value="CYTOCHROME P450 FAMILY 4"/>
    <property type="match status" value="1"/>
</dbReference>
<evidence type="ECO:0000256" key="8">
    <source>
        <dbReference type="RuleBase" id="RU000461"/>
    </source>
</evidence>
<evidence type="ECO:0000256" key="1">
    <source>
        <dbReference type="ARBA" id="ARBA00010617"/>
    </source>
</evidence>
<comment type="caution">
    <text evidence="10">The sequence shown here is derived from an EMBL/GenBank/DDBJ whole genome shotgun (WGS) entry which is preliminary data.</text>
</comment>
<keyword evidence="5 7" id="KW-0408">Iron</keyword>
<dbReference type="RefSeq" id="WP_196417915.1">
    <property type="nucleotide sequence ID" value="NZ_JADQTO010000018.1"/>
</dbReference>
<evidence type="ECO:0000256" key="9">
    <source>
        <dbReference type="SAM" id="MobiDB-lite"/>
    </source>
</evidence>
<dbReference type="GO" id="GO:0016705">
    <property type="term" value="F:oxidoreductase activity, acting on paired donors, with incorporation or reduction of molecular oxygen"/>
    <property type="evidence" value="ECO:0007669"/>
    <property type="project" value="InterPro"/>
</dbReference>
<evidence type="ECO:0000256" key="5">
    <source>
        <dbReference type="ARBA" id="ARBA00023004"/>
    </source>
</evidence>
<dbReference type="InterPro" id="IPR050196">
    <property type="entry name" value="Cytochrome_P450_Monoox"/>
</dbReference>
<sequence>MVDPKRQAPGPRTRGPFGSLLPYRRDPAEFLLTMQRDHGEVVRMKFGPYLVHLVTDPDAVRRVLIENQGNYCRGRFYEQFKLVMGEGLLTTDGERWRAHRRAVQPAFARDAIRGIGPNVVGATHEMLSRWDDAAQRSEPVDLVTEALRVTLVTLSTSLFDYDIRPSVPMLKQVVEDSIETMFPHGYVREMLPRWLPTSRNRLVAANRRRLDQVVDDVRAAQPRRAGSLVDLTESARDPDGRPWTDQEIRDELLTIYLAGHETTATALCWTLHSIAQHRWVAEKLEAEVDQVLAGRDPTVADLDRLPYTQMVVQEALRLFPPIWLYPRDATGDDVLAGYHIPAGSSLLLSPFVSHRNPRIWENPEAFDPSRFDAAAERERPRMSYFPFGGGPRQCIGNTMALLELRMIVAMVVSRYRFELVPGSFVRYGDSLISMRPTPDMLLRLRPRARSVLTGAAS</sequence>